<dbReference type="GO" id="GO:0016491">
    <property type="term" value="F:oxidoreductase activity"/>
    <property type="evidence" value="ECO:0007669"/>
    <property type="project" value="InterPro"/>
</dbReference>
<evidence type="ECO:0000313" key="2">
    <source>
        <dbReference type="EMBL" id="SER66431.1"/>
    </source>
</evidence>
<dbReference type="PANTHER" id="PTHR30543:SF21">
    <property type="entry name" value="NAD(P)H-DEPENDENT FMN REDUCTASE LOT6"/>
    <property type="match status" value="1"/>
</dbReference>
<dbReference type="AlphaFoldDB" id="A0A1H9R0R5"/>
<gene>
    <name evidence="2" type="ORF">SAMN04490244_10282</name>
</gene>
<keyword evidence="3" id="KW-1185">Reference proteome</keyword>
<dbReference type="InterPro" id="IPR050712">
    <property type="entry name" value="NAD(P)H-dep_reductase"/>
</dbReference>
<dbReference type="Proteomes" id="UP000198885">
    <property type="component" value="Unassembled WGS sequence"/>
</dbReference>
<dbReference type="OrthoDB" id="9812295at2"/>
<dbReference type="PANTHER" id="PTHR30543">
    <property type="entry name" value="CHROMATE REDUCTASE"/>
    <property type="match status" value="1"/>
</dbReference>
<dbReference type="GO" id="GO:0005829">
    <property type="term" value="C:cytosol"/>
    <property type="evidence" value="ECO:0007669"/>
    <property type="project" value="TreeGrafter"/>
</dbReference>
<accession>A0A1H9R0R5</accession>
<name>A0A1H9R0R5_9RHOB</name>
<proteinExistence type="predicted"/>
<dbReference type="RefSeq" id="WP_092688478.1">
    <property type="nucleotide sequence ID" value="NZ_FOGU01000002.1"/>
</dbReference>
<dbReference type="EMBL" id="FOGU01000002">
    <property type="protein sequence ID" value="SER66431.1"/>
    <property type="molecule type" value="Genomic_DNA"/>
</dbReference>
<reference evidence="2 3" key="1">
    <citation type="submission" date="2016-10" db="EMBL/GenBank/DDBJ databases">
        <authorList>
            <person name="de Groot N.N."/>
        </authorList>
    </citation>
    <scope>NUCLEOTIDE SEQUENCE [LARGE SCALE GENOMIC DNA]</scope>
    <source>
        <strain evidence="2 3">DSM 23042</strain>
    </source>
</reference>
<evidence type="ECO:0000313" key="3">
    <source>
        <dbReference type="Proteomes" id="UP000198885"/>
    </source>
</evidence>
<dbReference type="Gene3D" id="3.40.50.360">
    <property type="match status" value="1"/>
</dbReference>
<evidence type="ECO:0000259" key="1">
    <source>
        <dbReference type="Pfam" id="PF03358"/>
    </source>
</evidence>
<dbReference type="STRING" id="641238.SAMN04490244_10282"/>
<feature type="domain" description="NADPH-dependent FMN reductase-like" evidence="1">
    <location>
        <begin position="3"/>
        <end position="146"/>
    </location>
</feature>
<dbReference type="SUPFAM" id="SSF52218">
    <property type="entry name" value="Flavoproteins"/>
    <property type="match status" value="1"/>
</dbReference>
<dbReference type="GO" id="GO:0010181">
    <property type="term" value="F:FMN binding"/>
    <property type="evidence" value="ECO:0007669"/>
    <property type="project" value="TreeGrafter"/>
</dbReference>
<dbReference type="InterPro" id="IPR029039">
    <property type="entry name" value="Flavoprotein-like_sf"/>
</dbReference>
<dbReference type="Pfam" id="PF03358">
    <property type="entry name" value="FMN_red"/>
    <property type="match status" value="1"/>
</dbReference>
<organism evidence="2 3">
    <name type="scientific">Tranquillimonas rosea</name>
    <dbReference type="NCBI Taxonomy" id="641238"/>
    <lineage>
        <taxon>Bacteria</taxon>
        <taxon>Pseudomonadati</taxon>
        <taxon>Pseudomonadota</taxon>
        <taxon>Alphaproteobacteria</taxon>
        <taxon>Rhodobacterales</taxon>
        <taxon>Roseobacteraceae</taxon>
        <taxon>Tranquillimonas</taxon>
    </lineage>
</organism>
<sequence length="181" mass="19473">MPDVAVLVGSLRSGSVNRQLADNVARIAGDRLTLRQVPLGDLPMYDHDLWDDTPEAVTAFKEQVGGADAILLVTPEYNRYFPPVIKNAIDWGSKPMGANVWTGKPAAAIGATPGQLGAMSAVLSATQLLTIVGCAVMAQPSVFFNHRDDMHDSDGVLTDESAREFLSGWVDSFAAWIERMS</sequence>
<protein>
    <submittedName>
        <fullName evidence="2">NAD(P)H-dependent FMN reductase</fullName>
    </submittedName>
</protein>
<dbReference type="InterPro" id="IPR005025">
    <property type="entry name" value="FMN_Rdtase-like_dom"/>
</dbReference>